<dbReference type="SMART" id="SM00220">
    <property type="entry name" value="S_TKc"/>
    <property type="match status" value="1"/>
</dbReference>
<evidence type="ECO:0000313" key="3">
    <source>
        <dbReference type="EMBL" id="JAS67063.1"/>
    </source>
</evidence>
<dbReference type="InterPro" id="IPR000719">
    <property type="entry name" value="Prot_kinase_dom"/>
</dbReference>
<reference evidence="3" key="1">
    <citation type="submission" date="2015-11" db="EMBL/GenBank/DDBJ databases">
        <title>De novo transcriptome assembly of four potential Pierce s Disease insect vectors from Arizona vineyards.</title>
        <authorList>
            <person name="Tassone E.E."/>
        </authorList>
    </citation>
    <scope>NUCLEOTIDE SEQUENCE</scope>
</reference>
<feature type="domain" description="Protein kinase" evidence="2">
    <location>
        <begin position="22"/>
        <end position="300"/>
    </location>
</feature>
<dbReference type="EMBL" id="GECZ01002706">
    <property type="protein sequence ID" value="JAS67063.1"/>
    <property type="molecule type" value="Transcribed_RNA"/>
</dbReference>
<feature type="compositionally biased region" description="Polar residues" evidence="1">
    <location>
        <begin position="1"/>
        <end position="14"/>
    </location>
</feature>
<dbReference type="PROSITE" id="PS50011">
    <property type="entry name" value="PROTEIN_KINASE_DOM"/>
    <property type="match status" value="1"/>
</dbReference>
<dbReference type="InterPro" id="IPR053235">
    <property type="entry name" value="Ser_Thr_kinase"/>
</dbReference>
<dbReference type="GO" id="GO:0005737">
    <property type="term" value="C:cytoplasm"/>
    <property type="evidence" value="ECO:0007669"/>
    <property type="project" value="TreeGrafter"/>
</dbReference>
<dbReference type="Pfam" id="PF00069">
    <property type="entry name" value="Pkinase"/>
    <property type="match status" value="1"/>
</dbReference>
<organism evidence="3">
    <name type="scientific">Cuerna arida</name>
    <dbReference type="NCBI Taxonomy" id="1464854"/>
    <lineage>
        <taxon>Eukaryota</taxon>
        <taxon>Metazoa</taxon>
        <taxon>Ecdysozoa</taxon>
        <taxon>Arthropoda</taxon>
        <taxon>Hexapoda</taxon>
        <taxon>Insecta</taxon>
        <taxon>Pterygota</taxon>
        <taxon>Neoptera</taxon>
        <taxon>Paraneoptera</taxon>
        <taxon>Hemiptera</taxon>
        <taxon>Auchenorrhyncha</taxon>
        <taxon>Membracoidea</taxon>
        <taxon>Cicadellidae</taxon>
        <taxon>Cicadellinae</taxon>
        <taxon>Proconiini</taxon>
        <taxon>Cuerna</taxon>
    </lineage>
</organism>
<sequence>MESQTSDTKENNLPSDFVPPPTPLLKRIGYGTGVSVYHLDRSPHNHTVRSPWALKKVNRQHEASHFQERLVSEAKILQELKHPNIVGFRGFSKTEDGRQVLAMEECSESLGNLIEESAENGETRFQPDKILTVIAGIAKGLQYLHEEKELLHGDIKSHNVLIKGNFEEIKLCDFGVSLPLRTASVEDYVGTGAWSAPETLDEGPLTDRADIFSLGLVIWEMLTLHTPNVDVSESLSFSDSFDSTNIGQHYGETPELPGDLSPDYNLVVEIYQWCTQQQYTQRPTARDILDKLRKAGVPLTMSPPQITL</sequence>
<evidence type="ECO:0000256" key="1">
    <source>
        <dbReference type="SAM" id="MobiDB-lite"/>
    </source>
</evidence>
<accession>A0A1B6GXC0</accession>
<evidence type="ECO:0000259" key="2">
    <source>
        <dbReference type="PROSITE" id="PS50011"/>
    </source>
</evidence>
<dbReference type="AlphaFoldDB" id="A0A1B6GXC0"/>
<dbReference type="InterPro" id="IPR011009">
    <property type="entry name" value="Kinase-like_dom_sf"/>
</dbReference>
<dbReference type="PANTHER" id="PTHR24361:SF785">
    <property type="entry name" value="DUAL SPECIFICITY MITOGEN-ACTIVATED PROTEIN KINASE KINASE 1"/>
    <property type="match status" value="1"/>
</dbReference>
<dbReference type="Gene3D" id="1.10.510.10">
    <property type="entry name" value="Transferase(Phosphotransferase) domain 1"/>
    <property type="match status" value="1"/>
</dbReference>
<dbReference type="SUPFAM" id="SSF56112">
    <property type="entry name" value="Protein kinase-like (PK-like)"/>
    <property type="match status" value="1"/>
</dbReference>
<dbReference type="PANTHER" id="PTHR24361">
    <property type="entry name" value="MITOGEN-ACTIVATED KINASE KINASE KINASE"/>
    <property type="match status" value="1"/>
</dbReference>
<dbReference type="GO" id="GO:0005524">
    <property type="term" value="F:ATP binding"/>
    <property type="evidence" value="ECO:0007669"/>
    <property type="project" value="InterPro"/>
</dbReference>
<gene>
    <name evidence="3" type="ORF">g.11533</name>
</gene>
<dbReference type="GO" id="GO:0004674">
    <property type="term" value="F:protein serine/threonine kinase activity"/>
    <property type="evidence" value="ECO:0007669"/>
    <property type="project" value="TreeGrafter"/>
</dbReference>
<name>A0A1B6GXC0_9HEMI</name>
<protein>
    <recommendedName>
        <fullName evidence="2">Protein kinase domain-containing protein</fullName>
    </recommendedName>
</protein>
<feature type="region of interest" description="Disordered" evidence="1">
    <location>
        <begin position="1"/>
        <end position="22"/>
    </location>
</feature>
<dbReference type="Gene3D" id="3.30.200.20">
    <property type="entry name" value="Phosphorylase Kinase, domain 1"/>
    <property type="match status" value="1"/>
</dbReference>
<proteinExistence type="predicted"/>
<dbReference type="PROSITE" id="PS00108">
    <property type="entry name" value="PROTEIN_KINASE_ST"/>
    <property type="match status" value="1"/>
</dbReference>
<dbReference type="InterPro" id="IPR008271">
    <property type="entry name" value="Ser/Thr_kinase_AS"/>
</dbReference>